<dbReference type="SUPFAM" id="SSF109604">
    <property type="entry name" value="HD-domain/PDEase-like"/>
    <property type="match status" value="1"/>
</dbReference>
<keyword evidence="4" id="KW-0547">Nucleotide-binding</keyword>
<dbReference type="CDD" id="cd00077">
    <property type="entry name" value="HDc"/>
    <property type="match status" value="1"/>
</dbReference>
<dbReference type="GO" id="GO:0005886">
    <property type="term" value="C:plasma membrane"/>
    <property type="evidence" value="ECO:0007669"/>
    <property type="project" value="UniProtKB-SubCell"/>
</dbReference>
<feature type="transmembrane region" description="Helical" evidence="8">
    <location>
        <begin position="357"/>
        <end position="380"/>
    </location>
</feature>
<dbReference type="GO" id="GO:0051607">
    <property type="term" value="P:defense response to virus"/>
    <property type="evidence" value="ECO:0007669"/>
    <property type="project" value="UniProtKB-KW"/>
</dbReference>
<dbReference type="RefSeq" id="WP_115091873.1">
    <property type="nucleotide sequence ID" value="NZ_CP068107.1"/>
</dbReference>
<dbReference type="Pfam" id="PF18967">
    <property type="entry name" value="PycTM"/>
    <property type="match status" value="1"/>
</dbReference>
<keyword evidence="7 8" id="KW-0472">Membrane</keyword>
<keyword evidence="11" id="KW-1185">Reference proteome</keyword>
<dbReference type="Proteomes" id="UP000255024">
    <property type="component" value="Unassembled WGS sequence"/>
</dbReference>
<evidence type="ECO:0000259" key="9">
    <source>
        <dbReference type="SMART" id="SM00471"/>
    </source>
</evidence>
<organism evidence="10 11">
    <name type="scientific">Myroides odoratus</name>
    <name type="common">Flavobacterium odoratum</name>
    <dbReference type="NCBI Taxonomy" id="256"/>
    <lineage>
        <taxon>Bacteria</taxon>
        <taxon>Pseudomonadati</taxon>
        <taxon>Bacteroidota</taxon>
        <taxon>Flavobacteriia</taxon>
        <taxon>Flavobacteriales</taxon>
        <taxon>Flavobacteriaceae</taxon>
        <taxon>Myroides</taxon>
    </lineage>
</organism>
<feature type="transmembrane region" description="Helical" evidence="8">
    <location>
        <begin position="235"/>
        <end position="254"/>
    </location>
</feature>
<evidence type="ECO:0000313" key="11">
    <source>
        <dbReference type="Proteomes" id="UP000255024"/>
    </source>
</evidence>
<feature type="transmembrane region" description="Helical" evidence="8">
    <location>
        <begin position="266"/>
        <end position="285"/>
    </location>
</feature>
<evidence type="ECO:0000256" key="6">
    <source>
        <dbReference type="ARBA" id="ARBA00023118"/>
    </source>
</evidence>
<evidence type="ECO:0000256" key="5">
    <source>
        <dbReference type="ARBA" id="ARBA00022989"/>
    </source>
</evidence>
<dbReference type="Pfam" id="PF01966">
    <property type="entry name" value="HD"/>
    <property type="match status" value="1"/>
</dbReference>
<gene>
    <name evidence="10" type="ORF">NCTC11179_02535</name>
</gene>
<evidence type="ECO:0000313" key="10">
    <source>
        <dbReference type="EMBL" id="STZ69045.1"/>
    </source>
</evidence>
<name>A0A378U1B4_MYROD</name>
<keyword evidence="2" id="KW-1003">Cell membrane</keyword>
<reference evidence="10 11" key="1">
    <citation type="submission" date="2018-06" db="EMBL/GenBank/DDBJ databases">
        <authorList>
            <consortium name="Pathogen Informatics"/>
            <person name="Doyle S."/>
        </authorList>
    </citation>
    <scope>NUCLEOTIDE SEQUENCE [LARGE SCALE GENOMIC DNA]</scope>
    <source>
        <strain evidence="10 11">NCTC11179</strain>
    </source>
</reference>
<dbReference type="AlphaFoldDB" id="A0A378U1B4"/>
<comment type="subcellular location">
    <subcellularLocation>
        <location evidence="1">Cell membrane</location>
    </subcellularLocation>
</comment>
<keyword evidence="5 8" id="KW-1133">Transmembrane helix</keyword>
<evidence type="ECO:0000256" key="1">
    <source>
        <dbReference type="ARBA" id="ARBA00004236"/>
    </source>
</evidence>
<dbReference type="InterPro" id="IPR003607">
    <property type="entry name" value="HD/PDEase_dom"/>
</dbReference>
<evidence type="ECO:0000256" key="7">
    <source>
        <dbReference type="ARBA" id="ARBA00023136"/>
    </source>
</evidence>
<proteinExistence type="predicted"/>
<dbReference type="InterPro" id="IPR043760">
    <property type="entry name" value="PycTM_dom"/>
</dbReference>
<evidence type="ECO:0000256" key="4">
    <source>
        <dbReference type="ARBA" id="ARBA00022741"/>
    </source>
</evidence>
<keyword evidence="3 8" id="KW-0812">Transmembrane</keyword>
<evidence type="ECO:0000256" key="2">
    <source>
        <dbReference type="ARBA" id="ARBA00022475"/>
    </source>
</evidence>
<feature type="domain" description="HD/PDEase" evidence="9">
    <location>
        <begin position="23"/>
        <end position="137"/>
    </location>
</feature>
<dbReference type="SMART" id="SM00471">
    <property type="entry name" value="HDc"/>
    <property type="match status" value="1"/>
</dbReference>
<dbReference type="Gene3D" id="1.10.3210.10">
    <property type="entry name" value="Hypothetical protein af1432"/>
    <property type="match status" value="1"/>
</dbReference>
<dbReference type="InterPro" id="IPR006674">
    <property type="entry name" value="HD_domain"/>
</dbReference>
<evidence type="ECO:0000256" key="8">
    <source>
        <dbReference type="SAM" id="Phobius"/>
    </source>
</evidence>
<sequence length="385" mass="44760">MTILQKVEEYIFQLYKDTLSRQYTYHNFQHTTRVVNGLEEILKNVAVSERDALNLRYAAWFHDIGYTQSCTEHEQHGALIAETFLQEQGIEAEDIQSIKTLILATKLEHIPANLLECIIKDADFSHLADSDYIEISDLLLQEMACTCNLTYSQEEWNQQNLNFLLYKHRFYTDYARQYWQPKKQQNIFSIAERIEKDKKKKKKTEKKEHFRSIDTLFRTTLRNHTQLSAIADRKANILLSVNAIIISICLSTLIPKLDSPSNAHLIGPTFTLVFFSVATIIFAIMSTRPKVTTGTFSQEELDNHTVNLLFFGSFHKMPLDQYYKTLRDLIRKEENIYEALTTDLYYLGKVLNRKYTLLRITYTIFTVGILASVIAFVLAFKGIGF</sequence>
<dbReference type="EMBL" id="UGQL01000002">
    <property type="protein sequence ID" value="STZ69045.1"/>
    <property type="molecule type" value="Genomic_DNA"/>
</dbReference>
<accession>A0A378U1B4</accession>
<evidence type="ECO:0000256" key="3">
    <source>
        <dbReference type="ARBA" id="ARBA00022692"/>
    </source>
</evidence>
<protein>
    <submittedName>
        <fullName evidence="10">Uncharacterized protein conserved in bacteria</fullName>
    </submittedName>
</protein>
<keyword evidence="6" id="KW-0051">Antiviral defense</keyword>
<dbReference type="GO" id="GO:0000166">
    <property type="term" value="F:nucleotide binding"/>
    <property type="evidence" value="ECO:0007669"/>
    <property type="project" value="UniProtKB-KW"/>
</dbReference>